<accession>A0A6I9RJD2</accession>
<dbReference type="InParanoid" id="A0A6I9RJD2"/>
<name>A0A6I9RJD2_ELAGV</name>
<feature type="compositionally biased region" description="Pro residues" evidence="1">
    <location>
        <begin position="574"/>
        <end position="588"/>
    </location>
</feature>
<keyword evidence="2" id="KW-1185">Reference proteome</keyword>
<feature type="region of interest" description="Disordered" evidence="1">
    <location>
        <begin position="530"/>
        <end position="589"/>
    </location>
</feature>
<feature type="compositionally biased region" description="Polar residues" evidence="1">
    <location>
        <begin position="549"/>
        <end position="561"/>
    </location>
</feature>
<dbReference type="Gene3D" id="3.90.1640.10">
    <property type="entry name" value="inorganic pyrophosphatase (n-terminal core)"/>
    <property type="match status" value="2"/>
</dbReference>
<gene>
    <name evidence="3" type="primary">LOC105049553</name>
</gene>
<feature type="region of interest" description="Disordered" evidence="1">
    <location>
        <begin position="72"/>
        <end position="247"/>
    </location>
</feature>
<reference evidence="3" key="1">
    <citation type="submission" date="2025-08" db="UniProtKB">
        <authorList>
            <consortium name="RefSeq"/>
        </authorList>
    </citation>
    <scope>IDENTIFICATION</scope>
</reference>
<dbReference type="AlphaFoldDB" id="A0A6I9RJD2"/>
<dbReference type="SUPFAM" id="SSF64182">
    <property type="entry name" value="DHH phosphoesterases"/>
    <property type="match status" value="1"/>
</dbReference>
<dbReference type="PANTHER" id="PTHR12112:SF39">
    <property type="entry name" value="EG:152A3.5 PROTEIN (FBGN0003116_PN PROTEIN)"/>
    <property type="match status" value="1"/>
</dbReference>
<dbReference type="PANTHER" id="PTHR12112">
    <property type="entry name" value="BNIP - RELATED"/>
    <property type="match status" value="1"/>
</dbReference>
<evidence type="ECO:0000313" key="3">
    <source>
        <dbReference type="RefSeq" id="XP_010927534.2"/>
    </source>
</evidence>
<protein>
    <submittedName>
        <fullName evidence="3">LOW QUALITY PROTEIN: uncharacterized protein LOC105049553</fullName>
    </submittedName>
</protein>
<dbReference type="RefSeq" id="XP_010927534.2">
    <property type="nucleotide sequence ID" value="XM_010929232.2"/>
</dbReference>
<feature type="compositionally biased region" description="Low complexity" evidence="1">
    <location>
        <begin position="141"/>
        <end position="156"/>
    </location>
</feature>
<feature type="region of interest" description="Disordered" evidence="1">
    <location>
        <begin position="284"/>
        <end position="310"/>
    </location>
</feature>
<evidence type="ECO:0000313" key="2">
    <source>
        <dbReference type="Proteomes" id="UP000504607"/>
    </source>
</evidence>
<feature type="compositionally biased region" description="Pro residues" evidence="1">
    <location>
        <begin position="228"/>
        <end position="237"/>
    </location>
</feature>
<dbReference type="Proteomes" id="UP000504607">
    <property type="component" value="Chromosome 8"/>
</dbReference>
<proteinExistence type="predicted"/>
<dbReference type="OrthoDB" id="374045at2759"/>
<dbReference type="GO" id="GO:0004309">
    <property type="term" value="F:exopolyphosphatase activity"/>
    <property type="evidence" value="ECO:0007669"/>
    <property type="project" value="TreeGrafter"/>
</dbReference>
<organism evidence="2 3">
    <name type="scientific">Elaeis guineensis var. tenera</name>
    <name type="common">Oil palm</name>
    <dbReference type="NCBI Taxonomy" id="51953"/>
    <lineage>
        <taxon>Eukaryota</taxon>
        <taxon>Viridiplantae</taxon>
        <taxon>Streptophyta</taxon>
        <taxon>Embryophyta</taxon>
        <taxon>Tracheophyta</taxon>
        <taxon>Spermatophyta</taxon>
        <taxon>Magnoliopsida</taxon>
        <taxon>Liliopsida</taxon>
        <taxon>Arecaceae</taxon>
        <taxon>Arecoideae</taxon>
        <taxon>Cocoseae</taxon>
        <taxon>Elaeidinae</taxon>
        <taxon>Elaeis</taxon>
    </lineage>
</organism>
<sequence length="616" mass="67506">MSMERKGSKPNDGEPVADLTEFMNDWFFGSVRTNQRAYNLTGARVKKKEEVVHGKSSTSRLTQEWLVEAKMMVAGSPPRPGSPSRPRASPRFAALQTREPSALLDRRDPLSRSARRHRSTEGIGDEILQRTSARHSRNKSESFSSFDSSEPQSPASAPHHRFSNFLIPPTSAAAAATDGPHSQPLSDDPRDRQPPVLLPKQPLHRKSRFHEKPPEPHPTASPRRSFRKPPPVPPPAAAEPNEQGLLLSPPRNLVVSAHRRSVSSSTCSLDKLSRVDGFGHGRSVSCSSEAGERQSVHCSSEAGERRSMAEEDAKQLNEFLRRQRAMIAKISRGELSAEALIILSGSSNSTSSMVAAICYAWLLENREKEQGGSGVVAPVVSMKRGRMLKQKQAAWLFFHLGIDASALLFSDEVDLDGLMMARQLSILVIGKDVLETNSEVGSQCTVLTDNYCEEAYDLLETPNLKKLLLAGILLDTQNLNSAAKFFTNRDAEAVQLLLVGSAPSQRHELFEQLMQDHGESTFLEALRQNYGKPSNEDNYGSGETHEQRTSTTKSASISPQEVNIPRVGKQRPGAPVPAPAPAPKPAPALAPVKAQEIASRGKNKFFLAKWFGFGSK</sequence>
<feature type="compositionally biased region" description="Low complexity" evidence="1">
    <location>
        <begin position="84"/>
        <end position="94"/>
    </location>
</feature>
<dbReference type="GO" id="GO:0005737">
    <property type="term" value="C:cytoplasm"/>
    <property type="evidence" value="ECO:0007669"/>
    <property type="project" value="TreeGrafter"/>
</dbReference>
<dbReference type="InterPro" id="IPR038763">
    <property type="entry name" value="DHH_sf"/>
</dbReference>
<dbReference type="KEGG" id="egu:105049553"/>
<evidence type="ECO:0000256" key="1">
    <source>
        <dbReference type="SAM" id="MobiDB-lite"/>
    </source>
</evidence>
<dbReference type="GeneID" id="105049553"/>